<dbReference type="InterPro" id="IPR011701">
    <property type="entry name" value="MFS"/>
</dbReference>
<organism evidence="9 10">
    <name type="scientific">Nocardioides panzhihuensis</name>
    <dbReference type="NCBI Taxonomy" id="860243"/>
    <lineage>
        <taxon>Bacteria</taxon>
        <taxon>Bacillati</taxon>
        <taxon>Actinomycetota</taxon>
        <taxon>Actinomycetes</taxon>
        <taxon>Propionibacteriales</taxon>
        <taxon>Nocardioidaceae</taxon>
        <taxon>Nocardioides</taxon>
    </lineage>
</organism>
<dbReference type="EMBL" id="JACBZR010000001">
    <property type="protein sequence ID" value="NYI78868.1"/>
    <property type="molecule type" value="Genomic_DNA"/>
</dbReference>
<dbReference type="InterPro" id="IPR036259">
    <property type="entry name" value="MFS_trans_sf"/>
</dbReference>
<keyword evidence="10" id="KW-1185">Reference proteome</keyword>
<evidence type="ECO:0000256" key="6">
    <source>
        <dbReference type="ARBA" id="ARBA00023136"/>
    </source>
</evidence>
<feature type="transmembrane region" description="Helical" evidence="7">
    <location>
        <begin position="53"/>
        <end position="78"/>
    </location>
</feature>
<feature type="transmembrane region" description="Helical" evidence="7">
    <location>
        <begin position="308"/>
        <end position="329"/>
    </location>
</feature>
<protein>
    <submittedName>
        <fullName evidence="9">MFS family permease</fullName>
    </submittedName>
</protein>
<dbReference type="GO" id="GO:0005886">
    <property type="term" value="C:plasma membrane"/>
    <property type="evidence" value="ECO:0007669"/>
    <property type="project" value="UniProtKB-SubCell"/>
</dbReference>
<evidence type="ECO:0000256" key="4">
    <source>
        <dbReference type="ARBA" id="ARBA00022692"/>
    </source>
</evidence>
<feature type="transmembrane region" description="Helical" evidence="7">
    <location>
        <begin position="119"/>
        <end position="143"/>
    </location>
</feature>
<evidence type="ECO:0000256" key="7">
    <source>
        <dbReference type="SAM" id="Phobius"/>
    </source>
</evidence>
<feature type="transmembrane region" description="Helical" evidence="7">
    <location>
        <begin position="243"/>
        <end position="259"/>
    </location>
</feature>
<evidence type="ECO:0000256" key="1">
    <source>
        <dbReference type="ARBA" id="ARBA00004651"/>
    </source>
</evidence>
<dbReference type="GO" id="GO:0022857">
    <property type="term" value="F:transmembrane transporter activity"/>
    <property type="evidence" value="ECO:0007669"/>
    <property type="project" value="InterPro"/>
</dbReference>
<keyword evidence="4 7" id="KW-0812">Transmembrane</keyword>
<dbReference type="InterPro" id="IPR020846">
    <property type="entry name" value="MFS_dom"/>
</dbReference>
<evidence type="ECO:0000256" key="5">
    <source>
        <dbReference type="ARBA" id="ARBA00022989"/>
    </source>
</evidence>
<comment type="caution">
    <text evidence="9">The sequence shown here is derived from an EMBL/GenBank/DDBJ whole genome shotgun (WGS) entry which is preliminary data.</text>
</comment>
<reference evidence="9 10" key="1">
    <citation type="submission" date="2020-07" db="EMBL/GenBank/DDBJ databases">
        <title>Sequencing the genomes of 1000 actinobacteria strains.</title>
        <authorList>
            <person name="Klenk H.-P."/>
        </authorList>
    </citation>
    <scope>NUCLEOTIDE SEQUENCE [LARGE SCALE GENOMIC DNA]</scope>
    <source>
        <strain evidence="9 10">DSM 26487</strain>
    </source>
</reference>
<dbReference type="RefSeq" id="WP_218860938.1">
    <property type="nucleotide sequence ID" value="NZ_JACBZR010000001.1"/>
</dbReference>
<feature type="transmembrane region" description="Helical" evidence="7">
    <location>
        <begin position="164"/>
        <end position="181"/>
    </location>
</feature>
<keyword evidence="6 7" id="KW-0472">Membrane</keyword>
<evidence type="ECO:0000313" key="10">
    <source>
        <dbReference type="Proteomes" id="UP000564496"/>
    </source>
</evidence>
<name>A0A7Z0DNZ9_9ACTN</name>
<feature type="transmembrane region" description="Helical" evidence="7">
    <location>
        <begin position="399"/>
        <end position="421"/>
    </location>
</feature>
<sequence length="441" mass="46899">MTQSTRVPDERMARKAGIAAFVGTTIEWYDFYIYGTASALVFGPLFFSNAEPAVATLLSFATFAVGFLTRPLGGVVFGHLGDRIGRKRSLILTLLLMGVTTVGVGLLPTHAAIGAAAPVLLIVFRLLQGLAVGGEWGGAVLIATEHTRADRGFLFGAFAQQGSPAGRILATLSFLAVTGLLPDEALLEWAWRLPFLASAALVVVGLVIRLSLEESPAMKDLQESDQIVRVPVIELFRNNSRELTLGVFGILCVFVVVYARDTFALSWATTYLGFAKDSFLTIILIASVVQFFVQPFGAVLATRWNPRTLVTVLLALEVPALALMFVLIGTGNWTLAMIGAVIATIPDVMFYAIMAGMLAQAFPARVRYTGISVTYGLSGALCGTTPMILQWLLDTTGGIAVPVAFGVVTTVISLFCSRALLGRTPAETEAADGPATVSSTR</sequence>
<feature type="domain" description="Major facilitator superfamily (MFS) profile" evidence="8">
    <location>
        <begin position="16"/>
        <end position="421"/>
    </location>
</feature>
<keyword evidence="5 7" id="KW-1133">Transmembrane helix</keyword>
<dbReference type="AlphaFoldDB" id="A0A7Z0DNZ9"/>
<evidence type="ECO:0000259" key="8">
    <source>
        <dbReference type="PROSITE" id="PS50850"/>
    </source>
</evidence>
<dbReference type="Pfam" id="PF07690">
    <property type="entry name" value="MFS_1"/>
    <property type="match status" value="1"/>
</dbReference>
<keyword evidence="2" id="KW-0813">Transport</keyword>
<dbReference type="PANTHER" id="PTHR43045:SF2">
    <property type="entry name" value="INNER MEMBRANE METABOLITE TRANSPORT PROTEIN YHJE"/>
    <property type="match status" value="1"/>
</dbReference>
<feature type="transmembrane region" description="Helical" evidence="7">
    <location>
        <begin position="371"/>
        <end position="393"/>
    </location>
</feature>
<evidence type="ECO:0000313" key="9">
    <source>
        <dbReference type="EMBL" id="NYI78868.1"/>
    </source>
</evidence>
<feature type="transmembrane region" description="Helical" evidence="7">
    <location>
        <begin position="193"/>
        <end position="212"/>
    </location>
</feature>
<dbReference type="PANTHER" id="PTHR43045">
    <property type="entry name" value="SHIKIMATE TRANSPORTER"/>
    <property type="match status" value="1"/>
</dbReference>
<feature type="transmembrane region" description="Helical" evidence="7">
    <location>
        <begin position="279"/>
        <end position="301"/>
    </location>
</feature>
<evidence type="ECO:0000256" key="2">
    <source>
        <dbReference type="ARBA" id="ARBA00022448"/>
    </source>
</evidence>
<comment type="subcellular location">
    <subcellularLocation>
        <location evidence="1">Cell membrane</location>
        <topology evidence="1">Multi-pass membrane protein</topology>
    </subcellularLocation>
</comment>
<feature type="transmembrane region" description="Helical" evidence="7">
    <location>
        <begin position="90"/>
        <end position="113"/>
    </location>
</feature>
<proteinExistence type="predicted"/>
<dbReference type="Proteomes" id="UP000564496">
    <property type="component" value="Unassembled WGS sequence"/>
</dbReference>
<accession>A0A7Z0DNZ9</accession>
<dbReference type="SUPFAM" id="SSF103473">
    <property type="entry name" value="MFS general substrate transporter"/>
    <property type="match status" value="1"/>
</dbReference>
<keyword evidence="3" id="KW-1003">Cell membrane</keyword>
<evidence type="ECO:0000256" key="3">
    <source>
        <dbReference type="ARBA" id="ARBA00022475"/>
    </source>
</evidence>
<dbReference type="Gene3D" id="1.20.1250.20">
    <property type="entry name" value="MFS general substrate transporter like domains"/>
    <property type="match status" value="2"/>
</dbReference>
<gene>
    <name evidence="9" type="ORF">BJ988_003516</name>
</gene>
<dbReference type="PROSITE" id="PS50850">
    <property type="entry name" value="MFS"/>
    <property type="match status" value="1"/>
</dbReference>
<feature type="transmembrane region" description="Helical" evidence="7">
    <location>
        <begin position="335"/>
        <end position="359"/>
    </location>
</feature>
<dbReference type="CDD" id="cd17369">
    <property type="entry name" value="MFS_ShiA_like"/>
    <property type="match status" value="1"/>
</dbReference>